<organism evidence="1">
    <name type="scientific">Singulisphaera sp. Ch08</name>
    <dbReference type="NCBI Taxonomy" id="3120278"/>
    <lineage>
        <taxon>Bacteria</taxon>
        <taxon>Pseudomonadati</taxon>
        <taxon>Planctomycetota</taxon>
        <taxon>Planctomycetia</taxon>
        <taxon>Isosphaerales</taxon>
        <taxon>Isosphaeraceae</taxon>
        <taxon>Singulisphaera</taxon>
    </lineage>
</organism>
<accession>A0AAU7CBW5</accession>
<sequence>MALQTEAECLLDTGALYGVRVMFRNAQGDPIFAGFKQGAFSLYYGDGPIYHFDREGRWQRAFLHGIHYLKGLDTTIQAIDRVREGANLVLKRRTLFFAEASDLDALIRATALDLLEALAAGRLERVDPPSKAQPLSSEMLYDFLERVVGWDATAWFAHREKYLATYGILPFLPPDSQNSLILQATLGHADGIVFGGGSPAPHYQRSSDEFATHTREVVKLFGQRRLQYRNIFLAGSDVLRLPSEAVTGFLETIAQSELCAASGEMPGFTEPLPRLEAVHAFLDNPTRPRPTLEQWRTYRQLQLRRVIVGVESGDPTIREFYRRTWKNEDLIALVSDLKQADIAVGVMVLIDAGGVEHAEPHLTSTADLINSLELGKGDIVSLLDANEFRDPQQQGPKFTPLAGLRWTEQQAKLKHALLPLRSNRGVKVVPYSLEKQGL</sequence>
<dbReference type="SUPFAM" id="SSF102114">
    <property type="entry name" value="Radical SAM enzymes"/>
    <property type="match status" value="1"/>
</dbReference>
<dbReference type="AlphaFoldDB" id="A0AAU7CBW5"/>
<proteinExistence type="predicted"/>
<dbReference type="EMBL" id="CP155447">
    <property type="protein sequence ID" value="XBH02593.1"/>
    <property type="molecule type" value="Genomic_DNA"/>
</dbReference>
<dbReference type="InterPro" id="IPR058240">
    <property type="entry name" value="rSAM_sf"/>
</dbReference>
<dbReference type="RefSeq" id="WP_406695335.1">
    <property type="nucleotide sequence ID" value="NZ_CP155447.1"/>
</dbReference>
<name>A0AAU7CBW5_9BACT</name>
<protein>
    <submittedName>
        <fullName evidence="1">Uncharacterized protein</fullName>
    </submittedName>
</protein>
<evidence type="ECO:0000313" key="1">
    <source>
        <dbReference type="EMBL" id="XBH02593.1"/>
    </source>
</evidence>
<gene>
    <name evidence="1" type="ORF">V5E97_30350</name>
</gene>
<reference evidence="1" key="1">
    <citation type="submission" date="2024-05" db="EMBL/GenBank/DDBJ databases">
        <title>Planctomycetes of the genus Singulisphaera possess chitinolytic capabilities.</title>
        <authorList>
            <person name="Ivanova A."/>
        </authorList>
    </citation>
    <scope>NUCLEOTIDE SEQUENCE</scope>
    <source>
        <strain evidence="1">Ch08T</strain>
    </source>
</reference>